<dbReference type="EMBL" id="PVWQ01000010">
    <property type="protein sequence ID" value="RDW70878.1"/>
    <property type="molecule type" value="Genomic_DNA"/>
</dbReference>
<evidence type="ECO:0000256" key="2">
    <source>
        <dbReference type="ARBA" id="ARBA00023125"/>
    </source>
</evidence>
<keyword evidence="1" id="KW-0805">Transcription regulation</keyword>
<keyword evidence="8" id="KW-1185">Reference proteome</keyword>
<dbReference type="GeneID" id="38118759"/>
<feature type="region of interest" description="Disordered" evidence="5">
    <location>
        <begin position="57"/>
        <end position="89"/>
    </location>
</feature>
<dbReference type="Gene3D" id="4.10.240.10">
    <property type="entry name" value="Zn(2)-C6 fungal-type DNA-binding domain"/>
    <property type="match status" value="1"/>
</dbReference>
<protein>
    <recommendedName>
        <fullName evidence="6">Zn(2)-C6 fungal-type domain-containing protein</fullName>
    </recommendedName>
</protein>
<dbReference type="InterPro" id="IPR036864">
    <property type="entry name" value="Zn2-C6_fun-type_DNA-bd_sf"/>
</dbReference>
<dbReference type="SMART" id="SM00066">
    <property type="entry name" value="GAL4"/>
    <property type="match status" value="1"/>
</dbReference>
<dbReference type="GO" id="GO:0000981">
    <property type="term" value="F:DNA-binding transcription factor activity, RNA polymerase II-specific"/>
    <property type="evidence" value="ECO:0007669"/>
    <property type="project" value="InterPro"/>
</dbReference>
<keyword evidence="4" id="KW-0539">Nucleus</keyword>
<evidence type="ECO:0000256" key="1">
    <source>
        <dbReference type="ARBA" id="ARBA00023015"/>
    </source>
</evidence>
<feature type="compositionally biased region" description="Low complexity" evidence="5">
    <location>
        <begin position="223"/>
        <end position="236"/>
    </location>
</feature>
<dbReference type="InterPro" id="IPR001138">
    <property type="entry name" value="Zn2Cys6_DnaBD"/>
</dbReference>
<feature type="region of interest" description="Disordered" evidence="5">
    <location>
        <begin position="173"/>
        <end position="306"/>
    </location>
</feature>
<feature type="compositionally biased region" description="Pro residues" evidence="5">
    <location>
        <begin position="275"/>
        <end position="288"/>
    </location>
</feature>
<feature type="compositionally biased region" description="Polar residues" evidence="5">
    <location>
        <begin position="196"/>
        <end position="206"/>
    </location>
</feature>
<organism evidence="7 8">
    <name type="scientific">Aspergillus mulundensis</name>
    <dbReference type="NCBI Taxonomy" id="1810919"/>
    <lineage>
        <taxon>Eukaryota</taxon>
        <taxon>Fungi</taxon>
        <taxon>Dikarya</taxon>
        <taxon>Ascomycota</taxon>
        <taxon>Pezizomycotina</taxon>
        <taxon>Eurotiomycetes</taxon>
        <taxon>Eurotiomycetidae</taxon>
        <taxon>Eurotiales</taxon>
        <taxon>Aspergillaceae</taxon>
        <taxon>Aspergillus</taxon>
        <taxon>Aspergillus subgen. Nidulantes</taxon>
    </lineage>
</organism>
<evidence type="ECO:0000313" key="7">
    <source>
        <dbReference type="EMBL" id="RDW70878.1"/>
    </source>
</evidence>
<dbReference type="InterPro" id="IPR050675">
    <property type="entry name" value="OAF3"/>
</dbReference>
<dbReference type="CDD" id="cd00067">
    <property type="entry name" value="GAL4"/>
    <property type="match status" value="1"/>
</dbReference>
<dbReference type="PRINTS" id="PR00755">
    <property type="entry name" value="AFLATOXINBRP"/>
</dbReference>
<feature type="domain" description="Zn(2)-C6 fungal-type" evidence="6">
    <location>
        <begin position="18"/>
        <end position="48"/>
    </location>
</feature>
<comment type="caution">
    <text evidence="7">The sequence shown here is derived from an EMBL/GenBank/DDBJ whole genome shotgun (WGS) entry which is preliminary data.</text>
</comment>
<dbReference type="RefSeq" id="XP_026601409.1">
    <property type="nucleotide sequence ID" value="XM_026750405.1"/>
</dbReference>
<reference evidence="7 8" key="1">
    <citation type="journal article" date="2018" name="IMA Fungus">
        <title>IMA Genome-F 9: Draft genome sequence of Annulohypoxylon stygium, Aspergillus mulundensis, Berkeleyomyces basicola (syn. Thielaviopsis basicola), Ceratocystis smalleyi, two Cercospora beticola strains, Coleophoma cylindrospora, Fusarium fracticaudum, Phialophora cf. hyalina, and Morchella septimelata.</title>
        <authorList>
            <person name="Wingfield B.D."/>
            <person name="Bills G.F."/>
            <person name="Dong Y."/>
            <person name="Huang W."/>
            <person name="Nel W.J."/>
            <person name="Swalarsk-Parry B.S."/>
            <person name="Vaghefi N."/>
            <person name="Wilken P.M."/>
            <person name="An Z."/>
            <person name="de Beer Z.W."/>
            <person name="De Vos L."/>
            <person name="Chen L."/>
            <person name="Duong T.A."/>
            <person name="Gao Y."/>
            <person name="Hammerbacher A."/>
            <person name="Kikkert J.R."/>
            <person name="Li Y."/>
            <person name="Li H."/>
            <person name="Li K."/>
            <person name="Li Q."/>
            <person name="Liu X."/>
            <person name="Ma X."/>
            <person name="Naidoo K."/>
            <person name="Pethybridge S.J."/>
            <person name="Sun J."/>
            <person name="Steenkamp E.T."/>
            <person name="van der Nest M.A."/>
            <person name="van Wyk S."/>
            <person name="Wingfield M.J."/>
            <person name="Xiong C."/>
            <person name="Yue Q."/>
            <person name="Zhang X."/>
        </authorList>
    </citation>
    <scope>NUCLEOTIDE SEQUENCE [LARGE SCALE GENOMIC DNA]</scope>
    <source>
        <strain evidence="7 8">DSM 5745</strain>
    </source>
</reference>
<evidence type="ECO:0000256" key="3">
    <source>
        <dbReference type="ARBA" id="ARBA00023163"/>
    </source>
</evidence>
<dbReference type="PANTHER" id="PTHR31069:SF31">
    <property type="entry name" value="MONODICTYPHENONE CLUSTER TRANSCRIPTION FACTOR-RELATED"/>
    <property type="match status" value="1"/>
</dbReference>
<dbReference type="AlphaFoldDB" id="A0A3D8RAE0"/>
<sequence length="334" mass="34689">MDSSSYPASKRPPKLRAACNECHAAKVRCSGEKTGCQRCSNLRLKCAFSISRIGKVPGKRSKANRGPATASTSSSASLSTSSSSLSTPIMTPPILTTAHSFESPRTYDGRSHVPIPAYSYPQDYASATGLPLASESTYAHSSPIYPTQSHPEDMSSLNNLCWTSELDPLSGGLLSPDWEIDGDDSLPSASASASSHPRTGANTTLPTYPDFASDGTGTGTGTGTSTSRNPSSSRTGAYASPAESLPPAQPHDPVRDAEPVAEREPAADAAGLDPPGVPAVPDNPPPNHRQPGLHAHLQRGAPAVLRGAGQDRVPVWAGLCGFPTPGRCVRGPWG</sequence>
<gene>
    <name evidence="7" type="ORF">DSM5745_08389</name>
</gene>
<dbReference type="GO" id="GO:0008270">
    <property type="term" value="F:zinc ion binding"/>
    <property type="evidence" value="ECO:0007669"/>
    <property type="project" value="InterPro"/>
</dbReference>
<dbReference type="GO" id="GO:0003677">
    <property type="term" value="F:DNA binding"/>
    <property type="evidence" value="ECO:0007669"/>
    <property type="project" value="UniProtKB-KW"/>
</dbReference>
<dbReference type="SUPFAM" id="SSF57701">
    <property type="entry name" value="Zn2/Cys6 DNA-binding domain"/>
    <property type="match status" value="1"/>
</dbReference>
<dbReference type="PANTHER" id="PTHR31069">
    <property type="entry name" value="OLEATE-ACTIVATED TRANSCRIPTION FACTOR 1-RELATED"/>
    <property type="match status" value="1"/>
</dbReference>
<evidence type="ECO:0000313" key="8">
    <source>
        <dbReference type="Proteomes" id="UP000256690"/>
    </source>
</evidence>
<dbReference type="PROSITE" id="PS50048">
    <property type="entry name" value="ZN2_CY6_FUNGAL_2"/>
    <property type="match status" value="1"/>
</dbReference>
<keyword evidence="3" id="KW-0804">Transcription</keyword>
<feature type="compositionally biased region" description="Low complexity" evidence="5">
    <location>
        <begin position="68"/>
        <end position="87"/>
    </location>
</feature>
<name>A0A3D8RAE0_9EURO</name>
<evidence type="ECO:0000256" key="5">
    <source>
        <dbReference type="SAM" id="MobiDB-lite"/>
    </source>
</evidence>
<feature type="compositionally biased region" description="Basic and acidic residues" evidence="5">
    <location>
        <begin position="252"/>
        <end position="266"/>
    </location>
</feature>
<evidence type="ECO:0000259" key="6">
    <source>
        <dbReference type="PROSITE" id="PS50048"/>
    </source>
</evidence>
<dbReference type="OrthoDB" id="2740448at2759"/>
<dbReference type="Pfam" id="PF00172">
    <property type="entry name" value="Zn_clus"/>
    <property type="match status" value="1"/>
</dbReference>
<dbReference type="Proteomes" id="UP000256690">
    <property type="component" value="Unassembled WGS sequence"/>
</dbReference>
<dbReference type="PROSITE" id="PS00463">
    <property type="entry name" value="ZN2_CY6_FUNGAL_1"/>
    <property type="match status" value="1"/>
</dbReference>
<keyword evidence="2" id="KW-0238">DNA-binding</keyword>
<proteinExistence type="predicted"/>
<dbReference type="STRING" id="1810919.A0A3D8RAE0"/>
<evidence type="ECO:0000256" key="4">
    <source>
        <dbReference type="ARBA" id="ARBA00023242"/>
    </source>
</evidence>
<accession>A0A3D8RAE0</accession>